<protein>
    <submittedName>
        <fullName evidence="1">Uncharacterized protein</fullName>
    </submittedName>
</protein>
<dbReference type="Proteomes" id="UP001558613">
    <property type="component" value="Unassembled WGS sequence"/>
</dbReference>
<accession>A0ABR3M0G9</accession>
<reference evidence="1 2" key="1">
    <citation type="submission" date="2023-09" db="EMBL/GenBank/DDBJ databases">
        <authorList>
            <person name="Wang M."/>
        </authorList>
    </citation>
    <scope>NUCLEOTIDE SEQUENCE [LARGE SCALE GENOMIC DNA]</scope>
    <source>
        <strain evidence="1">GT-2023</strain>
        <tissue evidence="1">Liver</tissue>
    </source>
</reference>
<proteinExistence type="predicted"/>
<evidence type="ECO:0000313" key="1">
    <source>
        <dbReference type="EMBL" id="KAL1257382.1"/>
    </source>
</evidence>
<dbReference type="EMBL" id="JAYMGO010000017">
    <property type="protein sequence ID" value="KAL1257382.1"/>
    <property type="molecule type" value="Genomic_DNA"/>
</dbReference>
<name>A0ABR3M0G9_9TELE</name>
<keyword evidence="2" id="KW-1185">Reference proteome</keyword>
<gene>
    <name evidence="1" type="ORF">QQF64_010626</name>
</gene>
<evidence type="ECO:0000313" key="2">
    <source>
        <dbReference type="Proteomes" id="UP001558613"/>
    </source>
</evidence>
<comment type="caution">
    <text evidence="1">The sequence shown here is derived from an EMBL/GenBank/DDBJ whole genome shotgun (WGS) entry which is preliminary data.</text>
</comment>
<sequence>MTTDVMIVKEGWLHKRGVFVRSAVREPAAVPSEMSLGLSVCFDWTASVPGGQSKRLLVDGDNTRSEFNTTVWNLTASVQEECECVSVDSSSSSLKNIQAI</sequence>
<organism evidence="1 2">
    <name type="scientific">Cirrhinus molitorella</name>
    <name type="common">mud carp</name>
    <dbReference type="NCBI Taxonomy" id="172907"/>
    <lineage>
        <taxon>Eukaryota</taxon>
        <taxon>Metazoa</taxon>
        <taxon>Chordata</taxon>
        <taxon>Craniata</taxon>
        <taxon>Vertebrata</taxon>
        <taxon>Euteleostomi</taxon>
        <taxon>Actinopterygii</taxon>
        <taxon>Neopterygii</taxon>
        <taxon>Teleostei</taxon>
        <taxon>Ostariophysi</taxon>
        <taxon>Cypriniformes</taxon>
        <taxon>Cyprinidae</taxon>
        <taxon>Labeoninae</taxon>
        <taxon>Labeonini</taxon>
        <taxon>Cirrhinus</taxon>
    </lineage>
</organism>